<sequence>MKNFVTRGWNGLSVHVLPTEKFKMTTIAVNLQTDLEEDKATKVALIPHVLMRGSQTYPQSEHIQQTLANLYGASLSVGVAKKGEQQVIEFQMKIANEKYLGTGEPLLEQGIDLLVDVLLRPALEDGAFVKDFLEKEKEQHIKRIDSLFDDKIQYAVERCLSEMTKGERYAIPRLGQKEDLQKIDAQTLYDAYRDLLRTAPMNLMVVGHVEPERVWNLFASKLQLERASVRQLQAPQIVPRAKDVKEVIDRQDVTQGKLNIGFRTGGLTYQSDQYPALLVYNGIFGGFPHSKLFVNVREKSSLAYYASSRLDSIKGLLYVQSGIEIANYEKAVSIIKEQFEAMRNGQIDERELEFTKNGLINQFRTLMDSPEAMIDIYLNGLVAGRQWIPEDLCEQVARVTIEDVVEVAKQISLDTIYFLRDKEERAHA</sequence>
<protein>
    <submittedName>
        <fullName evidence="2">Inactive metalloprotease YmfF</fullName>
    </submittedName>
</protein>
<evidence type="ECO:0000313" key="3">
    <source>
        <dbReference type="Proteomes" id="UP001057291"/>
    </source>
</evidence>
<name>A0AAV4LAR1_9BACL</name>
<dbReference type="GO" id="GO:0046872">
    <property type="term" value="F:metal ion binding"/>
    <property type="evidence" value="ECO:0007669"/>
    <property type="project" value="InterPro"/>
</dbReference>
<dbReference type="Proteomes" id="UP001057291">
    <property type="component" value="Unassembled WGS sequence"/>
</dbReference>
<organism evidence="2 3">
    <name type="scientific">Collibacillus ludicampi</name>
    <dbReference type="NCBI Taxonomy" id="2771369"/>
    <lineage>
        <taxon>Bacteria</taxon>
        <taxon>Bacillati</taxon>
        <taxon>Bacillota</taxon>
        <taxon>Bacilli</taxon>
        <taxon>Bacillales</taxon>
        <taxon>Alicyclobacillaceae</taxon>
        <taxon>Collibacillus</taxon>
    </lineage>
</organism>
<keyword evidence="3" id="KW-1185">Reference proteome</keyword>
<dbReference type="Gene3D" id="3.30.830.10">
    <property type="entry name" value="Metalloenzyme, LuxS/M16 peptidase-like"/>
    <property type="match status" value="2"/>
</dbReference>
<proteinExistence type="predicted"/>
<dbReference type="NCBIfam" id="NF047422">
    <property type="entry name" value="YfmF_fam"/>
    <property type="match status" value="1"/>
</dbReference>
<keyword evidence="2" id="KW-0482">Metalloprotease</keyword>
<gene>
    <name evidence="2" type="primary">ymfF</name>
    <name evidence="2" type="ORF">DNHGIG_04070</name>
</gene>
<dbReference type="InterPro" id="IPR050361">
    <property type="entry name" value="MPP/UQCRC_Complex"/>
</dbReference>
<dbReference type="GO" id="GO:0008237">
    <property type="term" value="F:metallopeptidase activity"/>
    <property type="evidence" value="ECO:0007669"/>
    <property type="project" value="UniProtKB-KW"/>
</dbReference>
<dbReference type="SUPFAM" id="SSF63411">
    <property type="entry name" value="LuxS/MPP-like metallohydrolase"/>
    <property type="match status" value="2"/>
</dbReference>
<evidence type="ECO:0000259" key="1">
    <source>
        <dbReference type="Pfam" id="PF05193"/>
    </source>
</evidence>
<dbReference type="InterPro" id="IPR007863">
    <property type="entry name" value="Peptidase_M16_C"/>
</dbReference>
<keyword evidence="2" id="KW-0378">Hydrolase</keyword>
<dbReference type="EMBL" id="BOQE01000001">
    <property type="protein sequence ID" value="GIM44858.1"/>
    <property type="molecule type" value="Genomic_DNA"/>
</dbReference>
<comment type="caution">
    <text evidence="2">The sequence shown here is derived from an EMBL/GenBank/DDBJ whole genome shotgun (WGS) entry which is preliminary data.</text>
</comment>
<evidence type="ECO:0000313" key="2">
    <source>
        <dbReference type="EMBL" id="GIM44858.1"/>
    </source>
</evidence>
<feature type="domain" description="Peptidase M16 C-terminal" evidence="1">
    <location>
        <begin position="182"/>
        <end position="359"/>
    </location>
</feature>
<dbReference type="InterPro" id="IPR011249">
    <property type="entry name" value="Metalloenz_LuxS/M16"/>
</dbReference>
<dbReference type="AlphaFoldDB" id="A0AAV4LAR1"/>
<accession>A0AAV4LAR1</accession>
<reference evidence="2" key="1">
    <citation type="journal article" date="2023" name="Int. J. Syst. Evol. Microbiol.">
        <title>Collibacillus ludicampi gen. nov., sp. nov., a new soil bacterium of the family Alicyclobacillaceae.</title>
        <authorList>
            <person name="Jojima T."/>
            <person name="Ioku Y."/>
            <person name="Fukuta Y."/>
            <person name="Shirasaka N."/>
            <person name="Matsumura Y."/>
            <person name="Mori M."/>
        </authorList>
    </citation>
    <scope>NUCLEOTIDE SEQUENCE</scope>
    <source>
        <strain evidence="2">TP075</strain>
    </source>
</reference>
<dbReference type="PANTHER" id="PTHR11851:SF186">
    <property type="entry name" value="INACTIVE METALLOPROTEASE YMFF-RELATED"/>
    <property type="match status" value="1"/>
</dbReference>
<dbReference type="PANTHER" id="PTHR11851">
    <property type="entry name" value="METALLOPROTEASE"/>
    <property type="match status" value="1"/>
</dbReference>
<dbReference type="RefSeq" id="WP_282198110.1">
    <property type="nucleotide sequence ID" value="NZ_BOQE01000001.1"/>
</dbReference>
<dbReference type="Pfam" id="PF05193">
    <property type="entry name" value="Peptidase_M16_C"/>
    <property type="match status" value="1"/>
</dbReference>
<keyword evidence="2" id="KW-0645">Protease</keyword>